<reference evidence="1" key="1">
    <citation type="submission" date="2019-06" db="EMBL/GenBank/DDBJ databases">
        <title>Complete genome sequence of Methylogaea oryzae strain JCM16910.</title>
        <authorList>
            <person name="Asakawa S."/>
        </authorList>
    </citation>
    <scope>NUCLEOTIDE SEQUENCE</scope>
    <source>
        <strain evidence="1">E10</strain>
    </source>
</reference>
<dbReference type="EMBL" id="AP019782">
    <property type="protein sequence ID" value="BBL70109.1"/>
    <property type="molecule type" value="Genomic_DNA"/>
</dbReference>
<keyword evidence="2" id="KW-1185">Reference proteome</keyword>
<dbReference type="AlphaFoldDB" id="A0A8D5AIU5"/>
<evidence type="ECO:0000313" key="2">
    <source>
        <dbReference type="Proteomes" id="UP000824988"/>
    </source>
</evidence>
<dbReference type="Proteomes" id="UP000824988">
    <property type="component" value="Chromosome"/>
</dbReference>
<evidence type="ECO:0008006" key="3">
    <source>
        <dbReference type="Google" id="ProtNLM"/>
    </source>
</evidence>
<evidence type="ECO:0000313" key="1">
    <source>
        <dbReference type="EMBL" id="BBL70109.1"/>
    </source>
</evidence>
<dbReference type="KEGG" id="moz:MoryE10_07150"/>
<name>A0A8D5AIU5_9GAMM</name>
<protein>
    <recommendedName>
        <fullName evidence="3">Porin</fullName>
    </recommendedName>
</protein>
<proteinExistence type="predicted"/>
<accession>A0A8D5AIU5</accession>
<organism evidence="1 2">
    <name type="scientific">Methylogaea oryzae</name>
    <dbReference type="NCBI Taxonomy" id="1295382"/>
    <lineage>
        <taxon>Bacteria</taxon>
        <taxon>Pseudomonadati</taxon>
        <taxon>Pseudomonadota</taxon>
        <taxon>Gammaproteobacteria</taxon>
        <taxon>Methylococcales</taxon>
        <taxon>Methylococcaceae</taxon>
        <taxon>Methylogaea</taxon>
    </lineage>
</organism>
<sequence>MTASAADVPEFGGYRLGRGYRIADTDLTLGGYANLDVMAPHSGGSHAELSDLSLFITWQASEHWRLFSEVEVEDGLTIREGHGVDAGPAAIRLERLYSDFSFNESANVRVGKFLTPIGRWNLIHADPLVWTTSRPVVTQVPFSQRSAGAMVFGDIPLLGRNLEYQAYASVLPDPARHPDDGEFGNAYGMHTTYGEPGRAQIGFSYASFRSSPASSAAQNLFGVDGFWTHGRYELSGEFVYRRSSGVVQQDAWGLYAQGVAPLSERLYAVGRYEVYKGVNASLPAQLWIGGLAYKPVTPLVFKLEYGAGTHTTAETPVGLAASVSVLF</sequence>
<gene>
    <name evidence="1" type="ORF">MoryE10_07150</name>
</gene>